<feature type="transmembrane region" description="Helical" evidence="1">
    <location>
        <begin position="30"/>
        <end position="51"/>
    </location>
</feature>
<sequence length="120" mass="13524">MTNVILKIVLTPVIIIIADLFSNVQINYGTAYEAVIIGVIVGLINFAVELLLFRRGTFWITTIADFVITMFVIFFGSNVFRDAYIGALGAFTLSLIITVLEYFIHFYVLKGKWQTKAVLH</sequence>
<gene>
    <name evidence="2" type="ORF">JOD45_000172</name>
</gene>
<keyword evidence="1" id="KW-0812">Transmembrane</keyword>
<keyword evidence="3" id="KW-1185">Reference proteome</keyword>
<proteinExistence type="predicted"/>
<accession>A0ABS2PV97</accession>
<dbReference type="InterPro" id="IPR019649">
    <property type="entry name" value="DUF2512"/>
</dbReference>
<dbReference type="EMBL" id="JAFBER010000001">
    <property type="protein sequence ID" value="MBM7643981.1"/>
    <property type="molecule type" value="Genomic_DNA"/>
</dbReference>
<evidence type="ECO:0000313" key="3">
    <source>
        <dbReference type="Proteomes" id="UP000808914"/>
    </source>
</evidence>
<name>A0ABS2PV97_9BACL</name>
<dbReference type="Proteomes" id="UP000808914">
    <property type="component" value="Unassembled WGS sequence"/>
</dbReference>
<evidence type="ECO:0000256" key="1">
    <source>
        <dbReference type="SAM" id="Phobius"/>
    </source>
</evidence>
<dbReference type="RefSeq" id="WP_205001951.1">
    <property type="nucleotide sequence ID" value="NZ_JAFBER010000001.1"/>
</dbReference>
<feature type="transmembrane region" description="Helical" evidence="1">
    <location>
        <begin position="83"/>
        <end position="104"/>
    </location>
</feature>
<keyword evidence="1" id="KW-1133">Transmembrane helix</keyword>
<dbReference type="Pfam" id="PF10710">
    <property type="entry name" value="DUF2512"/>
    <property type="match status" value="1"/>
</dbReference>
<feature type="transmembrane region" description="Helical" evidence="1">
    <location>
        <begin position="58"/>
        <end position="77"/>
    </location>
</feature>
<protein>
    <submittedName>
        <fullName evidence="2">Energy-converting hydrogenase Eha subunit B</fullName>
    </submittedName>
</protein>
<reference evidence="2 3" key="1">
    <citation type="submission" date="2021-01" db="EMBL/GenBank/DDBJ databases">
        <title>Genomic Encyclopedia of Type Strains, Phase IV (KMG-IV): sequencing the most valuable type-strain genomes for metagenomic binning, comparative biology and taxonomic classification.</title>
        <authorList>
            <person name="Goeker M."/>
        </authorList>
    </citation>
    <scope>NUCLEOTIDE SEQUENCE [LARGE SCALE GENOMIC DNA]</scope>
    <source>
        <strain evidence="2 3">DSM 28236</strain>
    </source>
</reference>
<keyword evidence="1" id="KW-0472">Membrane</keyword>
<evidence type="ECO:0000313" key="2">
    <source>
        <dbReference type="EMBL" id="MBM7643981.1"/>
    </source>
</evidence>
<comment type="caution">
    <text evidence="2">The sequence shown here is derived from an EMBL/GenBank/DDBJ whole genome shotgun (WGS) entry which is preliminary data.</text>
</comment>
<organism evidence="2 3">
    <name type="scientific">Scopulibacillus daqui</name>
    <dbReference type="NCBI Taxonomy" id="1469162"/>
    <lineage>
        <taxon>Bacteria</taxon>
        <taxon>Bacillati</taxon>
        <taxon>Bacillota</taxon>
        <taxon>Bacilli</taxon>
        <taxon>Bacillales</taxon>
        <taxon>Sporolactobacillaceae</taxon>
        <taxon>Scopulibacillus</taxon>
    </lineage>
</organism>
<feature type="transmembrane region" description="Helical" evidence="1">
    <location>
        <begin position="5"/>
        <end position="24"/>
    </location>
</feature>